<dbReference type="InterPro" id="IPR036034">
    <property type="entry name" value="PDZ_sf"/>
</dbReference>
<feature type="domain" description="PDZ" evidence="2">
    <location>
        <begin position="272"/>
        <end position="363"/>
    </location>
</feature>
<dbReference type="PROSITE" id="PS50106">
    <property type="entry name" value="PDZ"/>
    <property type="match status" value="1"/>
</dbReference>
<accession>A0A9J6CGX0</accession>
<gene>
    <name evidence="3" type="ORF">PVAND_010743</name>
</gene>
<proteinExistence type="predicted"/>
<dbReference type="EMBL" id="JADBJN010000001">
    <property type="protein sequence ID" value="KAG5681292.1"/>
    <property type="molecule type" value="Genomic_DNA"/>
</dbReference>
<dbReference type="InterPro" id="IPR001478">
    <property type="entry name" value="PDZ"/>
</dbReference>
<feature type="region of interest" description="Disordered" evidence="1">
    <location>
        <begin position="1"/>
        <end position="24"/>
    </location>
</feature>
<evidence type="ECO:0000313" key="3">
    <source>
        <dbReference type="EMBL" id="KAG5681292.1"/>
    </source>
</evidence>
<comment type="caution">
    <text evidence="3">The sequence shown here is derived from an EMBL/GenBank/DDBJ whole genome shotgun (WGS) entry which is preliminary data.</text>
</comment>
<dbReference type="Gene3D" id="2.30.42.10">
    <property type="match status" value="1"/>
</dbReference>
<dbReference type="AlphaFoldDB" id="A0A9J6CGX0"/>
<evidence type="ECO:0000313" key="4">
    <source>
        <dbReference type="Proteomes" id="UP001107558"/>
    </source>
</evidence>
<sequence>MFNFIGKKEKKSRKGSAAGGEELDTVDKLEEVRRSLKIRSGKRKEKTKLPSGITADYSSAFFAQLDLDRGSELDRGNEEVFARNTTTVIDLNNGDVYERRGHTITGTNSMVSATFLSHSIDNNIGSESSTAIFTGNNNNNILPPVPPRPPKRGILKGSKTSLVNVSDSDSRAVLMRNTLQNERMGDEIMVTQSLSPNHNVPQQQYLNIMTTPSPSAESLTDTTNSSFATPPFSLSPVGESQGIYSWTRISQFDDVSLPLPPIKFVSLPPSRELVITRRKTHDFGFSLRNAIVLDRSESLFIPTSKAVIFAEPGANAGNDTGLLPGDRLIKVNRQPVEKLPREAIIEMIRNSGNSVIVEVQPVAELVELSRRCMPKEGIHQDEIDKMSQVSDCNTLKRSASKRFNQVSTEQTLLI</sequence>
<organism evidence="3 4">
    <name type="scientific">Polypedilum vanderplanki</name>
    <name type="common">Sleeping chironomid midge</name>
    <dbReference type="NCBI Taxonomy" id="319348"/>
    <lineage>
        <taxon>Eukaryota</taxon>
        <taxon>Metazoa</taxon>
        <taxon>Ecdysozoa</taxon>
        <taxon>Arthropoda</taxon>
        <taxon>Hexapoda</taxon>
        <taxon>Insecta</taxon>
        <taxon>Pterygota</taxon>
        <taxon>Neoptera</taxon>
        <taxon>Endopterygota</taxon>
        <taxon>Diptera</taxon>
        <taxon>Nematocera</taxon>
        <taxon>Chironomoidea</taxon>
        <taxon>Chironomidae</taxon>
        <taxon>Chironominae</taxon>
        <taxon>Polypedilum</taxon>
        <taxon>Polypedilum</taxon>
    </lineage>
</organism>
<dbReference type="OrthoDB" id="445896at2759"/>
<dbReference type="Proteomes" id="UP001107558">
    <property type="component" value="Chromosome 1"/>
</dbReference>
<reference evidence="3" key="1">
    <citation type="submission" date="2021-03" db="EMBL/GenBank/DDBJ databases">
        <title>Chromosome level genome of the anhydrobiotic midge Polypedilum vanderplanki.</title>
        <authorList>
            <person name="Yoshida Y."/>
            <person name="Kikawada T."/>
            <person name="Gusev O."/>
        </authorList>
    </citation>
    <scope>NUCLEOTIDE SEQUENCE</scope>
    <source>
        <strain evidence="3">NIAS01</strain>
        <tissue evidence="3">Whole body or cell culture</tissue>
    </source>
</reference>
<evidence type="ECO:0000256" key="1">
    <source>
        <dbReference type="SAM" id="MobiDB-lite"/>
    </source>
</evidence>
<dbReference type="SUPFAM" id="SSF50156">
    <property type="entry name" value="PDZ domain-like"/>
    <property type="match status" value="1"/>
</dbReference>
<dbReference type="CDD" id="cd06747">
    <property type="entry name" value="PDZ_MYO18-like"/>
    <property type="match status" value="1"/>
</dbReference>
<evidence type="ECO:0000259" key="2">
    <source>
        <dbReference type="PROSITE" id="PS50106"/>
    </source>
</evidence>
<name>A0A9J6CGX0_POLVA</name>
<dbReference type="Pfam" id="PF00595">
    <property type="entry name" value="PDZ"/>
    <property type="match status" value="1"/>
</dbReference>
<dbReference type="FunFam" id="2.30.42.10:FF:000059">
    <property type="entry name" value="unconventional myosin-XVIIIa isoform X1"/>
    <property type="match status" value="1"/>
</dbReference>
<keyword evidence="4" id="KW-1185">Reference proteome</keyword>
<protein>
    <recommendedName>
        <fullName evidence="2">PDZ domain-containing protein</fullName>
    </recommendedName>
</protein>
<dbReference type="SMART" id="SM00228">
    <property type="entry name" value="PDZ"/>
    <property type="match status" value="1"/>
</dbReference>